<dbReference type="GO" id="GO:2000035">
    <property type="term" value="P:regulation of stem cell division"/>
    <property type="evidence" value="ECO:0007669"/>
    <property type="project" value="TreeGrafter"/>
</dbReference>
<feature type="compositionally biased region" description="Polar residues" evidence="1">
    <location>
        <begin position="423"/>
        <end position="436"/>
    </location>
</feature>
<sequence length="526" mass="57001">MDSIYLILIFICGNLCKSVHTEATTKPPHVLSSTIQSSADAKNTEATTKPSHVLSSTIQSSADAKNTEATTKPPHVLSSTIKSSADAKNIEATTKSPHVLSSTIKSSADAKNIEATTKSPHVLSSTIQSSADAKNTEATTKPPHALSLTIQNSADAKNTEATTKPTHVLSSTIQNSADAKNTEATTKPTHVISSTIQSSADAKNTEQTSSVTVSFQITAFNTNIAKIQQIPPFCKAQNDKTESKDTTESWIAALSIGGILIIMLVAIIIIVIWKCTNKPVSVDPNWAGRSPFADGENPVEIAMDDKEPMQAKKRTSLSYIGSLPFMFKKSQYLLDDCGIQDESKENMDEMQSHSIENEICQRNLRTEAENTAKSMNGIHVPPCSPVTIRPNDHSHLTEIVNSLPPPSDPLDLSRTQSPPPNSIHVSNLQDSPTDSFDFSILPPPPDILDSASLTELHETPNLLDQQKRPPSNEPISNTHWSPRNSINELSPMISDLQALSDSELLPHPLCHQDEDQTEILPPPPEF</sequence>
<dbReference type="PANTHER" id="PTHR15384:SF0">
    <property type="entry name" value="PROTEIN EVI2B"/>
    <property type="match status" value="1"/>
</dbReference>
<evidence type="ECO:0000256" key="3">
    <source>
        <dbReference type="SAM" id="SignalP"/>
    </source>
</evidence>
<dbReference type="InterPro" id="IPR033239">
    <property type="entry name" value="EVI2B"/>
</dbReference>
<dbReference type="GO" id="GO:0045660">
    <property type="term" value="P:positive regulation of neutrophil differentiation"/>
    <property type="evidence" value="ECO:0007669"/>
    <property type="project" value="TreeGrafter"/>
</dbReference>
<keyword evidence="4" id="KW-1185">Reference proteome</keyword>
<dbReference type="CTD" id="2124"/>
<feature type="region of interest" description="Disordered" evidence="1">
    <location>
        <begin position="35"/>
        <end position="83"/>
    </location>
</feature>
<dbReference type="FunCoup" id="A0A6P8A0M9">
    <property type="interactions" value="476"/>
</dbReference>
<feature type="signal peptide" evidence="3">
    <location>
        <begin position="1"/>
        <end position="21"/>
    </location>
</feature>
<evidence type="ECO:0000313" key="4">
    <source>
        <dbReference type="Proteomes" id="UP000515156"/>
    </source>
</evidence>
<evidence type="ECO:0000256" key="2">
    <source>
        <dbReference type="SAM" id="Phobius"/>
    </source>
</evidence>
<proteinExistence type="predicted"/>
<protein>
    <submittedName>
        <fullName evidence="5">Protein EVI2B</fullName>
    </submittedName>
</protein>
<evidence type="ECO:0000313" key="5">
    <source>
        <dbReference type="RefSeq" id="XP_030078385.1"/>
    </source>
</evidence>
<feature type="compositionally biased region" description="Polar residues" evidence="1">
    <location>
        <begin position="115"/>
        <end position="139"/>
    </location>
</feature>
<dbReference type="AlphaFoldDB" id="A0A6P8A0M9"/>
<feature type="chain" id="PRO_5027887723" evidence="3">
    <location>
        <begin position="22"/>
        <end position="526"/>
    </location>
</feature>
<keyword evidence="2" id="KW-0812">Transmembrane</keyword>
<accession>A0A6P8A0M9</accession>
<dbReference type="Proteomes" id="UP000515156">
    <property type="component" value="Chromosome 13"/>
</dbReference>
<reference evidence="5" key="1">
    <citation type="submission" date="2025-08" db="UniProtKB">
        <authorList>
            <consortium name="RefSeq"/>
        </authorList>
    </citation>
    <scope>IDENTIFICATION</scope>
</reference>
<dbReference type="OrthoDB" id="9451284at2759"/>
<feature type="region of interest" description="Disordered" evidence="1">
    <location>
        <begin position="397"/>
        <end position="526"/>
    </location>
</feature>
<dbReference type="InParanoid" id="A0A6P8A0M9"/>
<feature type="compositionally biased region" description="Polar residues" evidence="1">
    <location>
        <begin position="473"/>
        <end position="488"/>
    </location>
</feature>
<dbReference type="GeneID" id="115482605"/>
<gene>
    <name evidence="5" type="primary">EVI2B</name>
</gene>
<organism evidence="4 5">
    <name type="scientific">Microcaecilia unicolor</name>
    <dbReference type="NCBI Taxonomy" id="1415580"/>
    <lineage>
        <taxon>Eukaryota</taxon>
        <taxon>Metazoa</taxon>
        <taxon>Chordata</taxon>
        <taxon>Craniata</taxon>
        <taxon>Vertebrata</taxon>
        <taxon>Euteleostomi</taxon>
        <taxon>Amphibia</taxon>
        <taxon>Gymnophiona</taxon>
        <taxon>Siphonopidae</taxon>
        <taxon>Microcaecilia</taxon>
    </lineage>
</organism>
<dbReference type="PANTHER" id="PTHR15384">
    <property type="entry name" value="PROTEIN EVI2B"/>
    <property type="match status" value="1"/>
</dbReference>
<feature type="region of interest" description="Disordered" evidence="1">
    <location>
        <begin position="156"/>
        <end position="207"/>
    </location>
</feature>
<keyword evidence="2" id="KW-0472">Membrane</keyword>
<dbReference type="KEGG" id="muo:115482605"/>
<dbReference type="RefSeq" id="XP_030078385.1">
    <property type="nucleotide sequence ID" value="XM_030222525.1"/>
</dbReference>
<keyword evidence="3" id="KW-0732">Signal</keyword>
<evidence type="ECO:0000256" key="1">
    <source>
        <dbReference type="SAM" id="MobiDB-lite"/>
    </source>
</evidence>
<keyword evidence="2" id="KW-1133">Transmembrane helix</keyword>
<feature type="compositionally biased region" description="Polar residues" evidence="1">
    <location>
        <begin position="35"/>
        <end position="70"/>
    </location>
</feature>
<feature type="transmembrane region" description="Helical" evidence="2">
    <location>
        <begin position="250"/>
        <end position="273"/>
    </location>
</feature>
<feature type="region of interest" description="Disordered" evidence="1">
    <location>
        <begin position="115"/>
        <end position="144"/>
    </location>
</feature>
<name>A0A6P8A0M9_9AMPH</name>